<feature type="repeat" description="NHL" evidence="2">
    <location>
        <begin position="79"/>
        <end position="122"/>
    </location>
</feature>
<dbReference type="Proteomes" id="UP001208570">
    <property type="component" value="Unassembled WGS sequence"/>
</dbReference>
<dbReference type="InterPro" id="IPR050952">
    <property type="entry name" value="TRIM-NHL_E3_ligases"/>
</dbReference>
<feature type="non-terminal residue" evidence="3">
    <location>
        <position position="1"/>
    </location>
</feature>
<feature type="repeat" description="NHL" evidence="2">
    <location>
        <begin position="176"/>
        <end position="217"/>
    </location>
</feature>
<dbReference type="PROSITE" id="PS51125">
    <property type="entry name" value="NHL"/>
    <property type="match status" value="3"/>
</dbReference>
<evidence type="ECO:0000313" key="3">
    <source>
        <dbReference type="EMBL" id="KAK2166300.1"/>
    </source>
</evidence>
<organism evidence="3 4">
    <name type="scientific">Paralvinella palmiformis</name>
    <dbReference type="NCBI Taxonomy" id="53620"/>
    <lineage>
        <taxon>Eukaryota</taxon>
        <taxon>Metazoa</taxon>
        <taxon>Spiralia</taxon>
        <taxon>Lophotrochozoa</taxon>
        <taxon>Annelida</taxon>
        <taxon>Polychaeta</taxon>
        <taxon>Sedentaria</taxon>
        <taxon>Canalipalpata</taxon>
        <taxon>Terebellida</taxon>
        <taxon>Terebelliformia</taxon>
        <taxon>Alvinellidae</taxon>
        <taxon>Paralvinella</taxon>
    </lineage>
</organism>
<dbReference type="Gene3D" id="2.120.10.30">
    <property type="entry name" value="TolB, C-terminal domain"/>
    <property type="match status" value="2"/>
</dbReference>
<evidence type="ECO:0000256" key="1">
    <source>
        <dbReference type="ARBA" id="ARBA00022737"/>
    </source>
</evidence>
<keyword evidence="4" id="KW-1185">Reference proteome</keyword>
<dbReference type="GO" id="GO:0008270">
    <property type="term" value="F:zinc ion binding"/>
    <property type="evidence" value="ECO:0007669"/>
    <property type="project" value="UniProtKB-KW"/>
</dbReference>
<gene>
    <name evidence="3" type="ORF">LSH36_40g15034</name>
</gene>
<dbReference type="AlphaFoldDB" id="A0AAD9NDS0"/>
<dbReference type="PANTHER" id="PTHR24104">
    <property type="entry name" value="E3 UBIQUITIN-PROTEIN LIGASE NHLRC1-RELATED"/>
    <property type="match status" value="1"/>
</dbReference>
<dbReference type="EMBL" id="JAODUP010000040">
    <property type="protein sequence ID" value="KAK2166300.1"/>
    <property type="molecule type" value="Genomic_DNA"/>
</dbReference>
<protein>
    <submittedName>
        <fullName evidence="3">Uncharacterized protein</fullName>
    </submittedName>
</protein>
<proteinExistence type="predicted"/>
<comment type="caution">
    <text evidence="3">The sequence shown here is derived from an EMBL/GenBank/DDBJ whole genome shotgun (WGS) entry which is preliminary data.</text>
</comment>
<keyword evidence="1" id="KW-0677">Repeat</keyword>
<reference evidence="3" key="1">
    <citation type="journal article" date="2023" name="Mol. Biol. Evol.">
        <title>Third-Generation Sequencing Reveals the Adaptive Role of the Epigenome in Three Deep-Sea Polychaetes.</title>
        <authorList>
            <person name="Perez M."/>
            <person name="Aroh O."/>
            <person name="Sun Y."/>
            <person name="Lan Y."/>
            <person name="Juniper S.K."/>
            <person name="Young C.R."/>
            <person name="Angers B."/>
            <person name="Qian P.Y."/>
        </authorList>
    </citation>
    <scope>NUCLEOTIDE SEQUENCE</scope>
    <source>
        <strain evidence="3">P08H-3</strain>
    </source>
</reference>
<dbReference type="Pfam" id="PF17170">
    <property type="entry name" value="DUF5128"/>
    <property type="match status" value="1"/>
</dbReference>
<evidence type="ECO:0000313" key="4">
    <source>
        <dbReference type="Proteomes" id="UP001208570"/>
    </source>
</evidence>
<dbReference type="PANTHER" id="PTHR24104:SF25">
    <property type="entry name" value="PROTEIN LIN-41"/>
    <property type="match status" value="1"/>
</dbReference>
<evidence type="ECO:0000256" key="2">
    <source>
        <dbReference type="PROSITE-ProRule" id="PRU00504"/>
    </source>
</evidence>
<dbReference type="SUPFAM" id="SSF101898">
    <property type="entry name" value="NHL repeat"/>
    <property type="match status" value="1"/>
</dbReference>
<dbReference type="InterPro" id="IPR011042">
    <property type="entry name" value="6-blade_b-propeller_TolB-like"/>
</dbReference>
<feature type="repeat" description="NHL" evidence="2">
    <location>
        <begin position="128"/>
        <end position="169"/>
    </location>
</feature>
<dbReference type="Pfam" id="PF01436">
    <property type="entry name" value="NHL"/>
    <property type="match status" value="1"/>
</dbReference>
<accession>A0AAD9NDS0</accession>
<sequence>MYNPPRRFSHQLSETVNIGVSERRKITTKSKHIIPSAIGDKLQMVKPVSVSVSPPDGKIVVADQEICQLIFFDKKYKFVKTVGGPGHGDGEYHVIKAVSVGVNGDIVVADSGNNRIQVLTPSGDFTRVFGSVGKSVGQFDDITDVIVDSQDRIYVCDAGNSRIQILDLYGNFIREFGSCGNKISDIIHPQSVAVCPCTGNVILADTSNRRVQVFYATGQHRFTIGWTGAEECELLEPTSVAIGPKWTILVADPTQGRICGFTMDGTLVQEYGHHGMLDNGEQFEPRQLAINSENGDVIVIDGLNKRVIVFN</sequence>
<name>A0AAD9NDS0_9ANNE</name>
<dbReference type="InterPro" id="IPR001258">
    <property type="entry name" value="NHL_repeat"/>
</dbReference>